<keyword evidence="6" id="KW-0597">Phosphoprotein</keyword>
<dbReference type="GO" id="GO:0005737">
    <property type="term" value="C:cytoplasm"/>
    <property type="evidence" value="ECO:0007669"/>
    <property type="project" value="UniProtKB-SubCell"/>
</dbReference>
<keyword evidence="5" id="KW-0963">Cytoplasm</keyword>
<feature type="binding site" evidence="12">
    <location>
        <position position="277"/>
    </location>
    <ligand>
        <name>NAD(+)</name>
        <dbReference type="ChEBI" id="CHEBI:57540"/>
    </ligand>
</feature>
<organism evidence="15 16">
    <name type="scientific">Kurthia sibirica</name>
    <dbReference type="NCBI Taxonomy" id="202750"/>
    <lineage>
        <taxon>Bacteria</taxon>
        <taxon>Bacillati</taxon>
        <taxon>Bacillota</taxon>
        <taxon>Bacilli</taxon>
        <taxon>Bacillales</taxon>
        <taxon>Caryophanaceae</taxon>
        <taxon>Kurthia</taxon>
    </lineage>
</organism>
<dbReference type="SUPFAM" id="SSF48179">
    <property type="entry name" value="6-phosphogluconate dehydrogenase C-terminal domain-like"/>
    <property type="match status" value="1"/>
</dbReference>
<dbReference type="EMBL" id="QFVR01000005">
    <property type="protein sequence ID" value="PWI25912.1"/>
    <property type="molecule type" value="Genomic_DNA"/>
</dbReference>
<name>A0A2U3AN08_9BACL</name>
<feature type="binding site" evidence="12">
    <location>
        <position position="143"/>
    </location>
    <ligand>
        <name>NAD(+)</name>
        <dbReference type="ChEBI" id="CHEBI:57540"/>
    </ligand>
</feature>
<feature type="binding site" evidence="12">
    <location>
        <position position="96"/>
    </location>
    <ligand>
        <name>NAD(+)</name>
        <dbReference type="ChEBI" id="CHEBI:57540"/>
    </ligand>
</feature>
<dbReference type="InterPro" id="IPR036291">
    <property type="entry name" value="NAD(P)-bd_dom_sf"/>
</dbReference>
<proteinExistence type="inferred from homology"/>
<evidence type="ECO:0000256" key="2">
    <source>
        <dbReference type="ARBA" id="ARBA00005086"/>
    </source>
</evidence>
<comment type="pathway">
    <text evidence="2">Lipid metabolism; butanoate metabolism.</text>
</comment>
<evidence type="ECO:0000256" key="7">
    <source>
        <dbReference type="ARBA" id="ARBA00023002"/>
    </source>
</evidence>
<evidence type="ECO:0000256" key="3">
    <source>
        <dbReference type="ARBA" id="ARBA00009463"/>
    </source>
</evidence>
<reference evidence="15 16" key="1">
    <citation type="submission" date="2018-05" db="EMBL/GenBank/DDBJ databases">
        <title>Kurthia sibirica genome sequence.</title>
        <authorList>
            <person name="Maclea K.S."/>
            <person name="Goen A.E."/>
        </authorList>
    </citation>
    <scope>NUCLEOTIDE SEQUENCE [LARGE SCALE GENOMIC DNA]</scope>
    <source>
        <strain evidence="15 16">ATCC 49154</strain>
    </source>
</reference>
<comment type="similarity">
    <text evidence="3">Belongs to the 3-hydroxyacyl-CoA dehydrogenase family.</text>
</comment>
<evidence type="ECO:0000256" key="5">
    <source>
        <dbReference type="ARBA" id="ARBA00022490"/>
    </source>
</evidence>
<dbReference type="Proteomes" id="UP000245938">
    <property type="component" value="Unassembled WGS sequence"/>
</dbReference>
<evidence type="ECO:0000256" key="4">
    <source>
        <dbReference type="ARBA" id="ARBA00011738"/>
    </source>
</evidence>
<accession>A0A2U3AN08</accession>
<protein>
    <recommendedName>
        <fullName evidence="10">L-gulonate 3-dehydrogenase</fullName>
        <ecNumber evidence="9">1.1.1.45</ecNumber>
    </recommendedName>
    <alternativeName>
        <fullName evidence="10">L-gulonate 3-dehydrogenase</fullName>
    </alternativeName>
</protein>
<dbReference type="InterPro" id="IPR013328">
    <property type="entry name" value="6PGD_dom2"/>
</dbReference>
<evidence type="ECO:0000313" key="16">
    <source>
        <dbReference type="Proteomes" id="UP000245938"/>
    </source>
</evidence>
<dbReference type="Pfam" id="PF02737">
    <property type="entry name" value="3HCDH_N"/>
    <property type="match status" value="1"/>
</dbReference>
<gene>
    <name evidence="15" type="ORF">DEX24_05105</name>
</gene>
<feature type="binding site" evidence="12">
    <location>
        <begin position="9"/>
        <end position="14"/>
    </location>
    <ligand>
        <name>NAD(+)</name>
        <dbReference type="ChEBI" id="CHEBI:57540"/>
    </ligand>
</feature>
<evidence type="ECO:0000256" key="6">
    <source>
        <dbReference type="ARBA" id="ARBA00022553"/>
    </source>
</evidence>
<comment type="caution">
    <text evidence="15">The sequence shown here is derived from an EMBL/GenBank/DDBJ whole genome shotgun (WGS) entry which is preliminary data.</text>
</comment>
<feature type="domain" description="3-hydroxyacyl-CoA dehydrogenase C-terminal" evidence="13">
    <location>
        <begin position="187"/>
        <end position="285"/>
    </location>
</feature>
<feature type="binding site" evidence="12">
    <location>
        <position position="118"/>
    </location>
    <ligand>
        <name>NAD(+)</name>
        <dbReference type="ChEBI" id="CHEBI:57540"/>
    </ligand>
</feature>
<keyword evidence="7" id="KW-0560">Oxidoreductase</keyword>
<dbReference type="InterPro" id="IPR008927">
    <property type="entry name" value="6-PGluconate_DH-like_C_sf"/>
</dbReference>
<dbReference type="GO" id="GO:0006631">
    <property type="term" value="P:fatty acid metabolic process"/>
    <property type="evidence" value="ECO:0007669"/>
    <property type="project" value="InterPro"/>
</dbReference>
<dbReference type="FunFam" id="3.40.50.720:FF:000009">
    <property type="entry name" value="Fatty oxidation complex, alpha subunit"/>
    <property type="match status" value="1"/>
</dbReference>
<dbReference type="PANTHER" id="PTHR48075">
    <property type="entry name" value="3-HYDROXYACYL-COA DEHYDROGENASE FAMILY PROTEIN"/>
    <property type="match status" value="1"/>
</dbReference>
<feature type="binding site" evidence="12">
    <location>
        <position position="91"/>
    </location>
    <ligand>
        <name>NAD(+)</name>
        <dbReference type="ChEBI" id="CHEBI:57540"/>
    </ligand>
</feature>
<dbReference type="RefSeq" id="WP_109305333.1">
    <property type="nucleotide sequence ID" value="NZ_BJUF01000024.1"/>
</dbReference>
<dbReference type="AlphaFoldDB" id="A0A2U3AN08"/>
<evidence type="ECO:0000256" key="10">
    <source>
        <dbReference type="ARBA" id="ARBA00042709"/>
    </source>
</evidence>
<evidence type="ECO:0000259" key="14">
    <source>
        <dbReference type="Pfam" id="PF02737"/>
    </source>
</evidence>
<dbReference type="InterPro" id="IPR022694">
    <property type="entry name" value="3-OHacyl-CoA_DH"/>
</dbReference>
<evidence type="ECO:0000313" key="15">
    <source>
        <dbReference type="EMBL" id="PWI25912.1"/>
    </source>
</evidence>
<comment type="subcellular location">
    <subcellularLocation>
        <location evidence="1">Cytoplasm</location>
    </subcellularLocation>
</comment>
<keyword evidence="8 12" id="KW-0520">NAD</keyword>
<dbReference type="PIRSF" id="PIRSF000105">
    <property type="entry name" value="HCDH"/>
    <property type="match status" value="1"/>
</dbReference>
<dbReference type="OrthoDB" id="9815331at2"/>
<dbReference type="EC" id="1.1.1.45" evidence="9"/>
<comment type="subunit">
    <text evidence="4">Homodimer.</text>
</comment>
<feature type="site" description="Important for catalytic activity" evidence="11">
    <location>
        <position position="140"/>
    </location>
</feature>
<dbReference type="Gene3D" id="1.10.1040.10">
    <property type="entry name" value="N-(1-d-carboxylethyl)-l-norvaline Dehydrogenase, domain 2"/>
    <property type="match status" value="1"/>
</dbReference>
<dbReference type="PANTHER" id="PTHR48075:SF1">
    <property type="entry name" value="LAMBDA-CRYSTALLIN HOMOLOG"/>
    <property type="match status" value="1"/>
</dbReference>
<evidence type="ECO:0000256" key="9">
    <source>
        <dbReference type="ARBA" id="ARBA00038962"/>
    </source>
</evidence>
<dbReference type="InterPro" id="IPR006176">
    <property type="entry name" value="3-OHacyl-CoA_DH_NAD-bd"/>
</dbReference>
<dbReference type="Gene3D" id="3.40.50.720">
    <property type="entry name" value="NAD(P)-binding Rossmann-like Domain"/>
    <property type="match status" value="1"/>
</dbReference>
<evidence type="ECO:0000259" key="13">
    <source>
        <dbReference type="Pfam" id="PF00725"/>
    </source>
</evidence>
<evidence type="ECO:0000256" key="12">
    <source>
        <dbReference type="PIRSR" id="PIRSR000105-2"/>
    </source>
</evidence>
<evidence type="ECO:0000256" key="1">
    <source>
        <dbReference type="ARBA" id="ARBA00004496"/>
    </source>
</evidence>
<feature type="domain" description="3-hydroxyacyl-CoA dehydrogenase NAD binding" evidence="14">
    <location>
        <begin position="4"/>
        <end position="184"/>
    </location>
</feature>
<dbReference type="GO" id="GO:0050104">
    <property type="term" value="F:L-gulonate 3-dehydrogenase activity"/>
    <property type="evidence" value="ECO:0007669"/>
    <property type="project" value="UniProtKB-EC"/>
</dbReference>
<dbReference type="InterPro" id="IPR006108">
    <property type="entry name" value="3HC_DH_C"/>
</dbReference>
<evidence type="ECO:0000256" key="11">
    <source>
        <dbReference type="PIRSR" id="PIRSR000105-1"/>
    </source>
</evidence>
<dbReference type="Pfam" id="PF00725">
    <property type="entry name" value="3HCDH"/>
    <property type="match status" value="1"/>
</dbReference>
<keyword evidence="16" id="KW-1185">Reference proteome</keyword>
<sequence length="318" mass="35474">MIEKVGVIGSGTMGFGIAFQLVSNGTKVILVDSNEQALRFAQLKLSEYLKIFKEEGYLFKDSDEAIMQRITFTTTISEVANCDLVIESATENLQLKKKIFKELDQICHQQAILTSNTSSLKLSDITKNVVHHKERVLLTHFFNPAHIVPLVELLKGHETQQTVYDEVAQFMEDMGKVTIEVHKEVPGLVANRIQTALAREALALLEDGVISEEDLEKVLFAGPGFRYASSGILKIMDFGGLDVWRIVLAQLQPEIESNVRKFDILEEKVVNGQLGVKSSSGFFDYPGKGLDELVIARDRSLIKQLKTFKEMNGGKINA</sequence>
<dbReference type="GO" id="GO:0070403">
    <property type="term" value="F:NAD+ binding"/>
    <property type="evidence" value="ECO:0007669"/>
    <property type="project" value="InterPro"/>
</dbReference>
<evidence type="ECO:0000256" key="8">
    <source>
        <dbReference type="ARBA" id="ARBA00023027"/>
    </source>
</evidence>
<dbReference type="SUPFAM" id="SSF51735">
    <property type="entry name" value="NAD(P)-binding Rossmann-fold domains"/>
    <property type="match status" value="1"/>
</dbReference>
<feature type="binding site" evidence="12">
    <location>
        <position position="32"/>
    </location>
    <ligand>
        <name>NAD(+)</name>
        <dbReference type="ChEBI" id="CHEBI:57540"/>
    </ligand>
</feature>